<keyword evidence="3" id="KW-1185">Reference proteome</keyword>
<dbReference type="PANTHER" id="PTHR31722:SF0">
    <property type="entry name" value="OS06G0675200 PROTEIN"/>
    <property type="match status" value="1"/>
</dbReference>
<evidence type="ECO:0000313" key="3">
    <source>
        <dbReference type="Proteomes" id="UP000036987"/>
    </source>
</evidence>
<evidence type="ECO:0000256" key="1">
    <source>
        <dbReference type="SAM" id="MobiDB-lite"/>
    </source>
</evidence>
<dbReference type="PANTHER" id="PTHR31722">
    <property type="entry name" value="OS06G0675200 PROTEIN"/>
    <property type="match status" value="1"/>
</dbReference>
<dbReference type="EMBL" id="LFYR01000192">
    <property type="protein sequence ID" value="KMZ75257.1"/>
    <property type="molecule type" value="Genomic_DNA"/>
</dbReference>
<gene>
    <name evidence="2" type="ORF">ZOSMA_117G00750</name>
</gene>
<feature type="region of interest" description="Disordered" evidence="1">
    <location>
        <begin position="160"/>
        <end position="204"/>
    </location>
</feature>
<feature type="region of interest" description="Disordered" evidence="1">
    <location>
        <begin position="238"/>
        <end position="264"/>
    </location>
</feature>
<name>A0A0K9Q425_ZOSMR</name>
<dbReference type="Proteomes" id="UP000036987">
    <property type="component" value="Unassembled WGS sequence"/>
</dbReference>
<reference evidence="3" key="1">
    <citation type="journal article" date="2016" name="Nature">
        <title>The genome of the seagrass Zostera marina reveals angiosperm adaptation to the sea.</title>
        <authorList>
            <person name="Olsen J.L."/>
            <person name="Rouze P."/>
            <person name="Verhelst B."/>
            <person name="Lin Y.-C."/>
            <person name="Bayer T."/>
            <person name="Collen J."/>
            <person name="Dattolo E."/>
            <person name="De Paoli E."/>
            <person name="Dittami S."/>
            <person name="Maumus F."/>
            <person name="Michel G."/>
            <person name="Kersting A."/>
            <person name="Lauritano C."/>
            <person name="Lohaus R."/>
            <person name="Toepel M."/>
            <person name="Tonon T."/>
            <person name="Vanneste K."/>
            <person name="Amirebrahimi M."/>
            <person name="Brakel J."/>
            <person name="Bostroem C."/>
            <person name="Chovatia M."/>
            <person name="Grimwood J."/>
            <person name="Jenkins J.W."/>
            <person name="Jueterbock A."/>
            <person name="Mraz A."/>
            <person name="Stam W.T."/>
            <person name="Tice H."/>
            <person name="Bornberg-Bauer E."/>
            <person name="Green P.J."/>
            <person name="Pearson G.A."/>
            <person name="Procaccini G."/>
            <person name="Duarte C.M."/>
            <person name="Schmutz J."/>
            <person name="Reusch T.B.H."/>
            <person name="Van de Peer Y."/>
        </authorList>
    </citation>
    <scope>NUCLEOTIDE SEQUENCE [LARGE SCALE GENOMIC DNA]</scope>
    <source>
        <strain evidence="3">cv. Finnish</strain>
    </source>
</reference>
<feature type="compositionally biased region" description="Polar residues" evidence="1">
    <location>
        <begin position="181"/>
        <end position="190"/>
    </location>
</feature>
<protein>
    <submittedName>
        <fullName evidence="2">Uncharacterized protein</fullName>
    </submittedName>
</protein>
<feature type="compositionally biased region" description="Polar residues" evidence="1">
    <location>
        <begin position="1"/>
        <end position="11"/>
    </location>
</feature>
<feature type="region of interest" description="Disordered" evidence="1">
    <location>
        <begin position="1"/>
        <end position="20"/>
    </location>
</feature>
<organism evidence="2 3">
    <name type="scientific">Zostera marina</name>
    <name type="common">Eelgrass</name>
    <dbReference type="NCBI Taxonomy" id="29655"/>
    <lineage>
        <taxon>Eukaryota</taxon>
        <taxon>Viridiplantae</taxon>
        <taxon>Streptophyta</taxon>
        <taxon>Embryophyta</taxon>
        <taxon>Tracheophyta</taxon>
        <taxon>Spermatophyta</taxon>
        <taxon>Magnoliopsida</taxon>
        <taxon>Liliopsida</taxon>
        <taxon>Zosteraceae</taxon>
        <taxon>Zostera</taxon>
    </lineage>
</organism>
<accession>A0A0K9Q425</accession>
<feature type="region of interest" description="Disordered" evidence="1">
    <location>
        <begin position="373"/>
        <end position="396"/>
    </location>
</feature>
<feature type="region of interest" description="Disordered" evidence="1">
    <location>
        <begin position="32"/>
        <end position="68"/>
    </location>
</feature>
<feature type="compositionally biased region" description="Basic and acidic residues" evidence="1">
    <location>
        <begin position="245"/>
        <end position="262"/>
    </location>
</feature>
<dbReference type="AlphaFoldDB" id="A0A0K9Q425"/>
<dbReference type="OMA" id="PRGCETT"/>
<comment type="caution">
    <text evidence="2">The sequence shown here is derived from an EMBL/GenBank/DDBJ whole genome shotgun (WGS) entry which is preliminary data.</text>
</comment>
<evidence type="ECO:0000313" key="2">
    <source>
        <dbReference type="EMBL" id="KMZ75257.1"/>
    </source>
</evidence>
<feature type="compositionally biased region" description="Gly residues" evidence="1">
    <location>
        <begin position="191"/>
        <end position="200"/>
    </location>
</feature>
<dbReference type="OrthoDB" id="689767at2759"/>
<proteinExistence type="predicted"/>
<sequence length="396" mass="42436">MASTLVNNISLTPEPFSPSVFSSFSWLTPRVSLGRDEEKSPRKSSTASVAEESPTKDDEDGDSSSGLDFEFRLHDPVTMITADELFSNGKLVPLHVTSTHANKTAAASDLGSVGFRPLDLPKKTNKSEFATSIDPHVLSPRAPRCSSRWRDLLGLKKAALAAKPDQNPPKQSSASISSVSTPTRNPNASTRGGGGGGGGLKYFLNRGHKASSESSYINRSLPRGGESESVSISARLSLSSSSSSGRDHEELPRLSLDSDRSRNPTRLRISKVQQQQQRQVQGGGCKSKSRVMIPVNNASVESPRMNSYGKIVFQGLERSSSSPSTFNGGPRAKHRGVERSYSANVRVTPVLNVPVCSLRGSAKNVFGFGQLFSPQQKKDGNVTGRAGGGRGHRQMK</sequence>